<gene>
    <name evidence="3" type="ORF">C8N25_11113</name>
</gene>
<evidence type="ECO:0008006" key="5">
    <source>
        <dbReference type="Google" id="ProtNLM"/>
    </source>
</evidence>
<feature type="coiled-coil region" evidence="1">
    <location>
        <begin position="57"/>
        <end position="104"/>
    </location>
</feature>
<feature type="transmembrane region" description="Helical" evidence="2">
    <location>
        <begin position="26"/>
        <end position="44"/>
    </location>
</feature>
<keyword evidence="2" id="KW-0812">Transmembrane</keyword>
<evidence type="ECO:0000313" key="3">
    <source>
        <dbReference type="EMBL" id="REG87035.1"/>
    </source>
</evidence>
<comment type="caution">
    <text evidence="3">The sequence shown here is derived from an EMBL/GenBank/DDBJ whole genome shotgun (WGS) entry which is preliminary data.</text>
</comment>
<dbReference type="AlphaFoldDB" id="A0A3E0DW34"/>
<proteinExistence type="predicted"/>
<keyword evidence="2" id="KW-0472">Membrane</keyword>
<feature type="transmembrane region" description="Helical" evidence="2">
    <location>
        <begin position="107"/>
        <end position="125"/>
    </location>
</feature>
<protein>
    <recommendedName>
        <fullName evidence="5">Seryl-tRNA synthetase</fullName>
    </recommendedName>
</protein>
<accession>A0A3E0DW34</accession>
<organism evidence="3 4">
    <name type="scientific">Algoriphagus antarcticus</name>
    <dbReference type="NCBI Taxonomy" id="238540"/>
    <lineage>
        <taxon>Bacteria</taxon>
        <taxon>Pseudomonadati</taxon>
        <taxon>Bacteroidota</taxon>
        <taxon>Cytophagia</taxon>
        <taxon>Cytophagales</taxon>
        <taxon>Cyclobacteriaceae</taxon>
        <taxon>Algoriphagus</taxon>
    </lineage>
</organism>
<dbReference type="Proteomes" id="UP000256405">
    <property type="component" value="Unassembled WGS sequence"/>
</dbReference>
<keyword evidence="4" id="KW-1185">Reference proteome</keyword>
<reference evidence="3 4" key="1">
    <citation type="submission" date="2018-08" db="EMBL/GenBank/DDBJ databases">
        <title>Genomic Encyclopedia of Archaeal and Bacterial Type Strains, Phase II (KMG-II): from individual species to whole genera.</title>
        <authorList>
            <person name="Goeker M."/>
        </authorList>
    </citation>
    <scope>NUCLEOTIDE SEQUENCE [LARGE SCALE GENOMIC DNA]</scope>
    <source>
        <strain evidence="3 4">DSM 15986</strain>
    </source>
</reference>
<evidence type="ECO:0000256" key="1">
    <source>
        <dbReference type="SAM" id="Coils"/>
    </source>
</evidence>
<dbReference type="EMBL" id="QUNF01000011">
    <property type="protein sequence ID" value="REG87035.1"/>
    <property type="molecule type" value="Genomic_DNA"/>
</dbReference>
<name>A0A3E0DW34_9BACT</name>
<evidence type="ECO:0000313" key="4">
    <source>
        <dbReference type="Proteomes" id="UP000256405"/>
    </source>
</evidence>
<keyword evidence="1" id="KW-0175">Coiled coil</keyword>
<evidence type="ECO:0000256" key="2">
    <source>
        <dbReference type="SAM" id="Phobius"/>
    </source>
</evidence>
<keyword evidence="2" id="KW-1133">Transmembrane helix</keyword>
<sequence length="126" mass="14367">MLLTVFGGNFDYKFHYTISKLLMKKLFAIIALVFSTHMLVAAPANDENSKKEKTELTEAQQERLAEIQLRVDEIKAMDFSEMSKDEIKDVRMELKDMKKEAKREGGAIYISVGAIIIILLLLILLT</sequence>